<keyword evidence="6" id="KW-1185">Reference proteome</keyword>
<dbReference type="AlphaFoldDB" id="A0A0M0K699"/>
<dbReference type="GO" id="GO:0004348">
    <property type="term" value="F:glucosylceramidase activity"/>
    <property type="evidence" value="ECO:0007669"/>
    <property type="project" value="InterPro"/>
</dbReference>
<dbReference type="Proteomes" id="UP000037460">
    <property type="component" value="Unassembled WGS sequence"/>
</dbReference>
<dbReference type="SUPFAM" id="SSF51445">
    <property type="entry name" value="(Trans)glycosidases"/>
    <property type="match status" value="2"/>
</dbReference>
<dbReference type="GO" id="GO:0006680">
    <property type="term" value="P:glucosylceramide catabolic process"/>
    <property type="evidence" value="ECO:0007669"/>
    <property type="project" value="TreeGrafter"/>
</dbReference>
<evidence type="ECO:0000313" key="5">
    <source>
        <dbReference type="EMBL" id="KOO34329.1"/>
    </source>
</evidence>
<dbReference type="InterPro" id="IPR017853">
    <property type="entry name" value="GH"/>
</dbReference>
<dbReference type="PANTHER" id="PTHR11069:SF23">
    <property type="entry name" value="LYSOSOMAL ACID GLUCOSYLCERAMIDASE"/>
    <property type="match status" value="1"/>
</dbReference>
<feature type="domain" description="Glycosyl hydrolase family 30 TIM-barrel" evidence="4">
    <location>
        <begin position="39"/>
        <end position="158"/>
    </location>
</feature>
<gene>
    <name evidence="5" type="ORF">Ctob_009713</name>
</gene>
<evidence type="ECO:0000256" key="1">
    <source>
        <dbReference type="ARBA" id="ARBA00005382"/>
    </source>
</evidence>
<evidence type="ECO:0000256" key="3">
    <source>
        <dbReference type="ARBA" id="ARBA00022801"/>
    </source>
</evidence>
<reference evidence="6" key="1">
    <citation type="journal article" date="2015" name="PLoS Genet.">
        <title>Genome Sequence and Transcriptome Analyses of Chrysochromulina tobin: Metabolic Tools for Enhanced Algal Fitness in the Prominent Order Prymnesiales (Haptophyceae).</title>
        <authorList>
            <person name="Hovde B.T."/>
            <person name="Deodato C.R."/>
            <person name="Hunsperger H.M."/>
            <person name="Ryken S.A."/>
            <person name="Yost W."/>
            <person name="Jha R.K."/>
            <person name="Patterson J."/>
            <person name="Monnat R.J. Jr."/>
            <person name="Barlow S.B."/>
            <person name="Starkenburg S.R."/>
            <person name="Cattolico R.A."/>
        </authorList>
    </citation>
    <scope>NUCLEOTIDE SEQUENCE</scope>
    <source>
        <strain evidence="6">CCMP291</strain>
    </source>
</reference>
<dbReference type="PANTHER" id="PTHR11069">
    <property type="entry name" value="GLUCOSYLCERAMIDASE"/>
    <property type="match status" value="1"/>
</dbReference>
<dbReference type="PRINTS" id="PR00843">
    <property type="entry name" value="GLHYDRLASE30"/>
</dbReference>
<dbReference type="Gene3D" id="3.20.20.80">
    <property type="entry name" value="Glycosidases"/>
    <property type="match status" value="2"/>
</dbReference>
<evidence type="ECO:0000259" key="4">
    <source>
        <dbReference type="Pfam" id="PF02055"/>
    </source>
</evidence>
<dbReference type="OrthoDB" id="2160638at2759"/>
<feature type="domain" description="Glycosyl hydrolase family 30 TIM-barrel" evidence="4">
    <location>
        <begin position="241"/>
        <end position="357"/>
    </location>
</feature>
<dbReference type="EMBL" id="JWZX01001257">
    <property type="protein sequence ID" value="KOO34329.1"/>
    <property type="molecule type" value="Genomic_DNA"/>
</dbReference>
<evidence type="ECO:0000313" key="6">
    <source>
        <dbReference type="Proteomes" id="UP000037460"/>
    </source>
</evidence>
<dbReference type="InterPro" id="IPR033453">
    <property type="entry name" value="Glyco_hydro_30_TIM-barrel"/>
</dbReference>
<dbReference type="GO" id="GO:0016020">
    <property type="term" value="C:membrane"/>
    <property type="evidence" value="ECO:0007669"/>
    <property type="project" value="GOC"/>
</dbReference>
<proteinExistence type="inferred from homology"/>
<name>A0A0M0K699_9EUKA</name>
<dbReference type="Pfam" id="PF02055">
    <property type="entry name" value="Glyco_hydro_30"/>
    <property type="match status" value="2"/>
</dbReference>
<keyword evidence="2" id="KW-0732">Signal</keyword>
<comment type="similarity">
    <text evidence="1">Belongs to the glycosyl hydrolase 30 family.</text>
</comment>
<accession>A0A0M0K699</accession>
<keyword evidence="3 5" id="KW-0378">Hydrolase</keyword>
<evidence type="ECO:0000256" key="2">
    <source>
        <dbReference type="ARBA" id="ARBA00022729"/>
    </source>
</evidence>
<dbReference type="InterPro" id="IPR001139">
    <property type="entry name" value="Glyco_hydro_30"/>
</dbReference>
<protein>
    <submittedName>
        <fullName evidence="5">Glycosyl hydrolase</fullName>
    </submittedName>
</protein>
<comment type="caution">
    <text evidence="5">The sequence shown here is derived from an EMBL/GenBank/DDBJ whole genome shotgun (WGS) entry which is preliminary data.</text>
</comment>
<sequence>MIEKRKISQVRERLQELDAVSNATMTIRANGLGSFFPLDGFGGAFTDAMAYNFDRLDEATRDTFIEAHFGATGLGYTMGRVPMGASDFSRMDYVLLNRTDDLELTSFCLRDDSAAPVACGTDYKTKPILAAQAALRANSQPALRLFTSAWSPPIWMKDQWMSCSAADGLARCHANASAPPLVECTATVVTPCNDNTIGSRCPQSDGSVFNDPQYVGPGRGHDTEAWAEGLLRHNADGNCYNTGMLSGNVSKQQAWADLYVRFLDAYADLGIPMWGLTVQNEPLTQTGLWNGMFFTPELQASFVKNALGPALRKAYPNVKIMVHDDATNELTNFANRVLNDPEASQYVDGVAYHWYTHFEGLYENDAGGPALGPVSEWLNIPAVGGGAQVRTVGAQHPDKFFLMTEACNGFALGTSMASSAE</sequence>
<organism evidence="5 6">
    <name type="scientific">Chrysochromulina tobinii</name>
    <dbReference type="NCBI Taxonomy" id="1460289"/>
    <lineage>
        <taxon>Eukaryota</taxon>
        <taxon>Haptista</taxon>
        <taxon>Haptophyta</taxon>
        <taxon>Prymnesiophyceae</taxon>
        <taxon>Prymnesiales</taxon>
        <taxon>Chrysochromulinaceae</taxon>
        <taxon>Chrysochromulina</taxon>
    </lineage>
</organism>